<gene>
    <name evidence="2" type="ORF">TrST_g4078</name>
</gene>
<dbReference type="AlphaFoldDB" id="A0A9W7AZ47"/>
<reference evidence="3" key="1">
    <citation type="journal article" date="2023" name="Commun. Biol.">
        <title>Genome analysis of Parmales, the sister group of diatoms, reveals the evolutionary specialization of diatoms from phago-mixotrophs to photoautotrophs.</title>
        <authorList>
            <person name="Ban H."/>
            <person name="Sato S."/>
            <person name="Yoshikawa S."/>
            <person name="Yamada K."/>
            <person name="Nakamura Y."/>
            <person name="Ichinomiya M."/>
            <person name="Sato N."/>
            <person name="Blanc-Mathieu R."/>
            <person name="Endo H."/>
            <person name="Kuwata A."/>
            <person name="Ogata H."/>
        </authorList>
    </citation>
    <scope>NUCLEOTIDE SEQUENCE [LARGE SCALE GENOMIC DNA]</scope>
    <source>
        <strain evidence="3">NIES 3701</strain>
    </source>
</reference>
<organism evidence="2 3">
    <name type="scientific">Triparma strigata</name>
    <dbReference type="NCBI Taxonomy" id="1606541"/>
    <lineage>
        <taxon>Eukaryota</taxon>
        <taxon>Sar</taxon>
        <taxon>Stramenopiles</taxon>
        <taxon>Ochrophyta</taxon>
        <taxon>Bolidophyceae</taxon>
        <taxon>Parmales</taxon>
        <taxon>Triparmaceae</taxon>
        <taxon>Triparma</taxon>
    </lineage>
</organism>
<sequence length="184" mass="21056">MAKFLKDGLRALESTMARFSPQTRGVNLNAATVKMMITREDRERLGALDWNSVELKRMKPEQAGVLLTHRVRRPEKLSEFTAQEITKMVEAIVAKEEEEEEEKESHREVEEEVREEGEGEEKGEGSGGQPSQYFEVVIVESSGEETRKGIFKKEEEADLVMDLYSKRQTNGRKVLKRKTAIPID</sequence>
<accession>A0A9W7AZ47</accession>
<evidence type="ECO:0000313" key="2">
    <source>
        <dbReference type="EMBL" id="GMH77049.1"/>
    </source>
</evidence>
<feature type="compositionally biased region" description="Acidic residues" evidence="1">
    <location>
        <begin position="110"/>
        <end position="121"/>
    </location>
</feature>
<keyword evidence="3" id="KW-1185">Reference proteome</keyword>
<proteinExistence type="predicted"/>
<comment type="caution">
    <text evidence="2">The sequence shown here is derived from an EMBL/GenBank/DDBJ whole genome shotgun (WGS) entry which is preliminary data.</text>
</comment>
<protein>
    <submittedName>
        <fullName evidence="2">Uncharacterized protein</fullName>
    </submittedName>
</protein>
<dbReference type="OrthoDB" id="10543056at2759"/>
<feature type="region of interest" description="Disordered" evidence="1">
    <location>
        <begin position="94"/>
        <end position="133"/>
    </location>
</feature>
<dbReference type="Proteomes" id="UP001165085">
    <property type="component" value="Unassembled WGS sequence"/>
</dbReference>
<evidence type="ECO:0000256" key="1">
    <source>
        <dbReference type="SAM" id="MobiDB-lite"/>
    </source>
</evidence>
<evidence type="ECO:0000313" key="3">
    <source>
        <dbReference type="Proteomes" id="UP001165085"/>
    </source>
</evidence>
<dbReference type="EMBL" id="BRXY01000204">
    <property type="protein sequence ID" value="GMH77049.1"/>
    <property type="molecule type" value="Genomic_DNA"/>
</dbReference>
<name>A0A9W7AZ47_9STRA</name>